<accession>A0A1B8P3Y8</accession>
<reference evidence="3 4" key="1">
    <citation type="submission" date="2016-06" db="EMBL/GenBank/DDBJ databases">
        <title>Genome sequence of halotolerant plant growth promoting strain of Halomonas elongata HEK1 isolated from salterns of Rann of Kutch, Gujarat, India.</title>
        <authorList>
            <person name="Gaba S."/>
            <person name="Singh R.N."/>
            <person name="Abrol S."/>
            <person name="Kaushik R."/>
            <person name="Saxena A.K."/>
        </authorList>
    </citation>
    <scope>NUCLEOTIDE SEQUENCE [LARGE SCALE GENOMIC DNA]</scope>
    <source>
        <strain evidence="3 4">HEK1</strain>
    </source>
</reference>
<evidence type="ECO:0000313" key="3">
    <source>
        <dbReference type="EMBL" id="OBX36996.1"/>
    </source>
</evidence>
<dbReference type="Pfam" id="PF10145">
    <property type="entry name" value="PhageMin_Tail"/>
    <property type="match status" value="1"/>
</dbReference>
<evidence type="ECO:0000313" key="4">
    <source>
        <dbReference type="Proteomes" id="UP000092504"/>
    </source>
</evidence>
<keyword evidence="1" id="KW-1188">Viral release from host cell</keyword>
<dbReference type="PANTHER" id="PTHR37813">
    <property type="entry name" value="FELS-2 PROPHAGE PROTEIN"/>
    <property type="match status" value="1"/>
</dbReference>
<organism evidence="3 4">
    <name type="scientific">Halomonas elongata</name>
    <dbReference type="NCBI Taxonomy" id="2746"/>
    <lineage>
        <taxon>Bacteria</taxon>
        <taxon>Pseudomonadati</taxon>
        <taxon>Pseudomonadota</taxon>
        <taxon>Gammaproteobacteria</taxon>
        <taxon>Oceanospirillales</taxon>
        <taxon>Halomonadaceae</taxon>
        <taxon>Halomonas</taxon>
    </lineage>
</organism>
<protein>
    <submittedName>
        <fullName evidence="3">Phage-related minor tail protein</fullName>
    </submittedName>
</protein>
<dbReference type="AlphaFoldDB" id="A0A1B8P3Y8"/>
<name>A0A1B8P3Y8_HALEL</name>
<feature type="domain" description="Phage tail tape measure protein" evidence="2">
    <location>
        <begin position="92"/>
        <end position="279"/>
    </location>
</feature>
<evidence type="ECO:0000259" key="2">
    <source>
        <dbReference type="Pfam" id="PF10145"/>
    </source>
</evidence>
<comment type="caution">
    <text evidence="3">The sequence shown here is derived from an EMBL/GenBank/DDBJ whole genome shotgun (WGS) entry which is preliminary data.</text>
</comment>
<gene>
    <name evidence="3" type="ORF">A8U91_01344</name>
</gene>
<dbReference type="PANTHER" id="PTHR37813:SF1">
    <property type="entry name" value="FELS-2 PROPHAGE PROTEIN"/>
    <property type="match status" value="1"/>
</dbReference>
<dbReference type="NCBIfam" id="TIGR01760">
    <property type="entry name" value="tape_meas_TP901"/>
    <property type="match status" value="1"/>
</dbReference>
<dbReference type="InterPro" id="IPR010090">
    <property type="entry name" value="Phage_tape_meas"/>
</dbReference>
<dbReference type="Proteomes" id="UP000092504">
    <property type="component" value="Unassembled WGS sequence"/>
</dbReference>
<dbReference type="EMBL" id="MAJD01000001">
    <property type="protein sequence ID" value="OBX36996.1"/>
    <property type="molecule type" value="Genomic_DNA"/>
</dbReference>
<dbReference type="PATRIC" id="fig|2746.7.peg.1388"/>
<evidence type="ECO:0000256" key="1">
    <source>
        <dbReference type="ARBA" id="ARBA00022612"/>
    </source>
</evidence>
<sequence>MAFESRLELTVDSRSGEKRLRSFESQLERTEKAGEDLSRGMGLIGAAVGAAGAALGGFTVSRVINEAAQFEDSMLGLQAVSGATASQMAALEDQARTLGATSAFSAQQAGQAQRFLAQAGFEVNEVLSATPGILDLATAGQMNLAQAADIASNVLGGMRMEVDELNVVNDVLAATAGGSNTSISQLGQALSTAAPLAASAGVSIEETAAAIGTLSDAGIQAERAGTGLQGIFRQLSKVTPQAKEALAGYGLSLQDVNIEANGLGPVLEKLREANISTSDAFEIFGSEAGAAAQILIHGADRVGEFSEELESSEGAAREMALTIGSGLSGSMRSFNSALGESMLQMGIPGFLTHSRQ</sequence>
<proteinExistence type="predicted"/>